<name>A0ACC3B419_9EURO</name>
<comment type="caution">
    <text evidence="1">The sequence shown here is derived from an EMBL/GenBank/DDBJ whole genome shotgun (WGS) entry which is preliminary data.</text>
</comment>
<protein>
    <submittedName>
        <fullName evidence="1">Uncharacterized protein</fullName>
    </submittedName>
</protein>
<evidence type="ECO:0000313" key="1">
    <source>
        <dbReference type="EMBL" id="KAK1144784.1"/>
    </source>
</evidence>
<reference evidence="1 2" key="1">
    <citation type="journal article" date="2023" name="ACS Omega">
        <title>Identification of the Neoaspergillic Acid Biosynthesis Gene Cluster by Establishing an In Vitro CRISPR-Ribonucleoprotein Genetic System in Aspergillus melleus.</title>
        <authorList>
            <person name="Yuan B."/>
            <person name="Grau M.F."/>
            <person name="Murata R.M."/>
            <person name="Torok T."/>
            <person name="Venkateswaran K."/>
            <person name="Stajich J.E."/>
            <person name="Wang C.C.C."/>
        </authorList>
    </citation>
    <scope>NUCLEOTIDE SEQUENCE [LARGE SCALE GENOMIC DNA]</scope>
    <source>
        <strain evidence="1 2">IMV 1140</strain>
    </source>
</reference>
<keyword evidence="2" id="KW-1185">Reference proteome</keyword>
<accession>A0ACC3B419</accession>
<proteinExistence type="predicted"/>
<sequence length="729" mass="80697">MSVSSDQYTFQDALHSIQHVNESLSDATARLLSQLTQSERLWLLDGDEAFWPGLGQMMLDRYNRHPYVHGAVPRLLIPGVCFTDGPRGVVLEESTTFPISMARGATWDTSLERRIGQAIGLEAKAQGANFFAGVCVNLPRHPAWGRIQETYSEDPLLLGDFGLALTQGVQEHVMACVKHYALNSMENARFRVDVKIDEDVLHEVFLAHFRKIIEGGAASVMSSYNSVNGDWAGQNHDLLTDILREKWGFDGFVMSDFMFGLRDSAKSVKNGLDIEAPFRQQRAMHLENALAAGELDWSHVDRSCERILRKQLEFTLRTAKSQPDRSVVFCEEHRALSREAAARSMVLLKNEVIEGQRILPLKAESISKIAVVGRLANIANTGDKGSSQTFSPHVVTPLEGVRKAFPNAEVVHTVSLDEAKHAAAQADVVICVVGFDHEDEGEYCIPALRENPSLRTVFPPTNTPEDEQIKKMYEKEGDDQGTGMTTGVGGDRKSLRLRQSEEELIREVTKSNSRTIVSVIAAGTVMMESWREVPPSILLSWYSGCEGGHALADVLQGKVDASGRLPFAIPTDEAHLPFFDRDASEIRYDRWFGQHLLDKLEVPSAFPFGFGLSYTEFSIHNVTCEKKDDSAEEFEVRLQVKNVGNVQGRFVAQVYGLPGVPDFPTRILLGFAPKDINPAEQVIVRVTASLRPLQKWVAGRFVPPKGNVAIEVGQFSGDKLGGKAALTLD</sequence>
<gene>
    <name evidence="1" type="ORF">N8T08_004795</name>
</gene>
<dbReference type="EMBL" id="JAOPJF010000028">
    <property type="protein sequence ID" value="KAK1144784.1"/>
    <property type="molecule type" value="Genomic_DNA"/>
</dbReference>
<evidence type="ECO:0000313" key="2">
    <source>
        <dbReference type="Proteomes" id="UP001177260"/>
    </source>
</evidence>
<dbReference type="Proteomes" id="UP001177260">
    <property type="component" value="Unassembled WGS sequence"/>
</dbReference>
<organism evidence="1 2">
    <name type="scientific">Aspergillus melleus</name>
    <dbReference type="NCBI Taxonomy" id="138277"/>
    <lineage>
        <taxon>Eukaryota</taxon>
        <taxon>Fungi</taxon>
        <taxon>Dikarya</taxon>
        <taxon>Ascomycota</taxon>
        <taxon>Pezizomycotina</taxon>
        <taxon>Eurotiomycetes</taxon>
        <taxon>Eurotiomycetidae</taxon>
        <taxon>Eurotiales</taxon>
        <taxon>Aspergillaceae</taxon>
        <taxon>Aspergillus</taxon>
        <taxon>Aspergillus subgen. Circumdati</taxon>
    </lineage>
</organism>